<proteinExistence type="predicted"/>
<dbReference type="AlphaFoldDB" id="A0A7X2IUP9"/>
<name>A0A7X2IUP9_9BURK</name>
<feature type="signal peptide" evidence="1">
    <location>
        <begin position="1"/>
        <end position="28"/>
    </location>
</feature>
<evidence type="ECO:0000259" key="2">
    <source>
        <dbReference type="Pfam" id="PF13501"/>
    </source>
</evidence>
<dbReference type="InterPro" id="IPR006311">
    <property type="entry name" value="TAT_signal"/>
</dbReference>
<protein>
    <submittedName>
        <fullName evidence="3">SoxY-related AACIE arm protein</fullName>
    </submittedName>
</protein>
<dbReference type="InterPro" id="IPR032711">
    <property type="entry name" value="SoxY"/>
</dbReference>
<gene>
    <name evidence="3" type="ORF">GJ700_31680</name>
</gene>
<dbReference type="NCBIfam" id="TIGR04487">
    <property type="entry name" value="SoxY_para_1"/>
    <property type="match status" value="1"/>
</dbReference>
<reference evidence="3 4" key="1">
    <citation type="submission" date="2019-11" db="EMBL/GenBank/DDBJ databases">
        <title>Novel species isolated from a subtropical stream in China.</title>
        <authorList>
            <person name="Lu H."/>
        </authorList>
    </citation>
    <scope>NUCLEOTIDE SEQUENCE [LARGE SCALE GENOMIC DNA]</scope>
    <source>
        <strain evidence="3 4">FT92W</strain>
    </source>
</reference>
<organism evidence="3 4">
    <name type="scientific">Pseudoduganella rivuli</name>
    <dbReference type="NCBI Taxonomy" id="2666085"/>
    <lineage>
        <taxon>Bacteria</taxon>
        <taxon>Pseudomonadati</taxon>
        <taxon>Pseudomonadota</taxon>
        <taxon>Betaproteobacteria</taxon>
        <taxon>Burkholderiales</taxon>
        <taxon>Oxalobacteraceae</taxon>
        <taxon>Telluria group</taxon>
        <taxon>Pseudoduganella</taxon>
    </lineage>
</organism>
<evidence type="ECO:0000313" key="4">
    <source>
        <dbReference type="Proteomes" id="UP000446768"/>
    </source>
</evidence>
<dbReference type="Pfam" id="PF13501">
    <property type="entry name" value="SoxY"/>
    <property type="match status" value="1"/>
</dbReference>
<keyword evidence="1" id="KW-0732">Signal</keyword>
<feature type="chain" id="PRO_5031518451" evidence="1">
    <location>
        <begin position="29"/>
        <end position="153"/>
    </location>
</feature>
<dbReference type="Proteomes" id="UP000446768">
    <property type="component" value="Unassembled WGS sequence"/>
</dbReference>
<dbReference type="InterPro" id="IPR030997">
    <property type="entry name" value="SoxY_para_1"/>
</dbReference>
<evidence type="ECO:0000313" key="3">
    <source>
        <dbReference type="EMBL" id="MRV76280.1"/>
    </source>
</evidence>
<feature type="domain" description="Ig-like SoxY" evidence="2">
    <location>
        <begin position="40"/>
        <end position="147"/>
    </location>
</feature>
<dbReference type="InterPro" id="IPR016568">
    <property type="entry name" value="Sulphur_oxidation_SoxY"/>
</dbReference>
<comment type="caution">
    <text evidence="3">The sequence shown here is derived from an EMBL/GenBank/DDBJ whole genome shotgun (WGS) entry which is preliminary data.</text>
</comment>
<evidence type="ECO:0000256" key="1">
    <source>
        <dbReference type="SAM" id="SignalP"/>
    </source>
</evidence>
<accession>A0A7X2IUP9</accession>
<sequence length="153" mass="16523">MDHAATRRTLLRAAGALPLLALVRPASATPDEMRAAIARWTGNKVPNEGKVTFDIAKLIDNGNAVPVTIRADSPMTQQDHVTGIALFNERNPETDIVRFTLTARSGKAEVSTRIRLATSQKLAAVVRMSDGSYWQQTVDVIVALAACIEGEPM</sequence>
<dbReference type="InterPro" id="IPR038162">
    <property type="entry name" value="SoxY_sf"/>
</dbReference>
<dbReference type="Gene3D" id="2.60.40.2470">
    <property type="entry name" value="SoxY domain"/>
    <property type="match status" value="1"/>
</dbReference>
<dbReference type="PIRSF" id="PIRSF010312">
    <property type="entry name" value="Sulphur_oxidation_SoxY"/>
    <property type="match status" value="1"/>
</dbReference>
<dbReference type="PROSITE" id="PS51318">
    <property type="entry name" value="TAT"/>
    <property type="match status" value="1"/>
</dbReference>
<keyword evidence="4" id="KW-1185">Reference proteome</keyword>
<dbReference type="EMBL" id="WKJJ01000030">
    <property type="protein sequence ID" value="MRV76280.1"/>
    <property type="molecule type" value="Genomic_DNA"/>
</dbReference>